<name>A0A1Q9CIQ0_SYMMI</name>
<organism evidence="4 5">
    <name type="scientific">Symbiodinium microadriaticum</name>
    <name type="common">Dinoflagellate</name>
    <name type="synonym">Zooxanthella microadriatica</name>
    <dbReference type="NCBI Taxonomy" id="2951"/>
    <lineage>
        <taxon>Eukaryota</taxon>
        <taxon>Sar</taxon>
        <taxon>Alveolata</taxon>
        <taxon>Dinophyceae</taxon>
        <taxon>Suessiales</taxon>
        <taxon>Symbiodiniaceae</taxon>
        <taxon>Symbiodinium</taxon>
    </lineage>
</organism>
<dbReference type="PANTHER" id="PTHR23206:SF8">
    <property type="entry name" value="ANKYRIN REPEAT AND KH DOMAIN-CONTAINING 1"/>
    <property type="match status" value="1"/>
</dbReference>
<dbReference type="OrthoDB" id="19174at2759"/>
<protein>
    <submittedName>
        <fullName evidence="4">Ankyrin repeat domain-containing protein 17</fullName>
    </submittedName>
</protein>
<dbReference type="GO" id="GO:0005737">
    <property type="term" value="C:cytoplasm"/>
    <property type="evidence" value="ECO:0007669"/>
    <property type="project" value="TreeGrafter"/>
</dbReference>
<sequence length="491" mass="52736">MIDLRADANAQARTGVTPLFVARCPGHVKVLLEKRADMQKHFAMNGIASLASTETALALLESRCDPTDIGEAKYGPLHALALYSRSNRYAVETAKLLLQYRAGTNLADDVDLCSVLPTDVQLVLLPFVQFSLEKARELRNAVQSHQVRILEDMLLEPADPNMAEDPASHPLLVAASEGHEEITRLLLEAGSALHAAGTCTTLCAACYLGHAEVVSLLLEAGAEKDEMRADGTPLTWAAGGPSDRQKETVEVLLQSRADVNKVDGALHTPLTASVEFGRSEVVKILLSASAETSVLCPGTEQSPLCLASERGDVQTLHVLLEAGVDKDEISARRTPLTSAVAAGEREAVQALSEAGANLNKVDGEFYTPLTRAFWGDHHNILSLLLSANADVDLVCPWTSQTPLCNAARTGRVGMVRLLLLAGAALERRSLGSTPLTLAASAGHVEIVRLLIIAGAALDRVDRWRYTALHRARQRNHHEVTRLLLLAETTAV</sequence>
<feature type="repeat" description="ANK" evidence="3">
    <location>
        <begin position="166"/>
        <end position="198"/>
    </location>
</feature>
<keyword evidence="1" id="KW-0677">Repeat</keyword>
<dbReference type="Proteomes" id="UP000186817">
    <property type="component" value="Unassembled WGS sequence"/>
</dbReference>
<dbReference type="InterPro" id="IPR051631">
    <property type="entry name" value="Ankyrin-KH/SAM_domain"/>
</dbReference>
<feature type="repeat" description="ANK" evidence="3">
    <location>
        <begin position="331"/>
        <end position="363"/>
    </location>
</feature>
<evidence type="ECO:0000256" key="3">
    <source>
        <dbReference type="PROSITE-ProRule" id="PRU00023"/>
    </source>
</evidence>
<dbReference type="GO" id="GO:0045087">
    <property type="term" value="P:innate immune response"/>
    <property type="evidence" value="ECO:0007669"/>
    <property type="project" value="TreeGrafter"/>
</dbReference>
<feature type="repeat" description="ANK" evidence="3">
    <location>
        <begin position="398"/>
        <end position="430"/>
    </location>
</feature>
<feature type="repeat" description="ANK" evidence="3">
    <location>
        <begin position="430"/>
        <end position="462"/>
    </location>
</feature>
<dbReference type="Pfam" id="PF00023">
    <property type="entry name" value="Ank"/>
    <property type="match status" value="1"/>
</dbReference>
<evidence type="ECO:0000313" key="4">
    <source>
        <dbReference type="EMBL" id="OLP82793.1"/>
    </source>
</evidence>
<reference evidence="4 5" key="1">
    <citation type="submission" date="2016-02" db="EMBL/GenBank/DDBJ databases">
        <title>Genome analysis of coral dinoflagellate symbionts highlights evolutionary adaptations to a symbiotic lifestyle.</title>
        <authorList>
            <person name="Aranda M."/>
            <person name="Li Y."/>
            <person name="Liew Y.J."/>
            <person name="Baumgarten S."/>
            <person name="Simakov O."/>
            <person name="Wilson M."/>
            <person name="Piel J."/>
            <person name="Ashoor H."/>
            <person name="Bougouffa S."/>
            <person name="Bajic V.B."/>
            <person name="Ryu T."/>
            <person name="Ravasi T."/>
            <person name="Bayer T."/>
            <person name="Micklem G."/>
            <person name="Kim H."/>
            <person name="Bhak J."/>
            <person name="Lajeunesse T.C."/>
            <person name="Voolstra C.R."/>
        </authorList>
    </citation>
    <scope>NUCLEOTIDE SEQUENCE [LARGE SCALE GENOMIC DNA]</scope>
    <source>
        <strain evidence="4 5">CCMP2467</strain>
    </source>
</reference>
<accession>A0A1Q9CIQ0</accession>
<dbReference type="PROSITE" id="PS50088">
    <property type="entry name" value="ANK_REPEAT"/>
    <property type="match status" value="5"/>
</dbReference>
<feature type="repeat" description="ANK" evidence="3">
    <location>
        <begin position="299"/>
        <end position="331"/>
    </location>
</feature>
<dbReference type="InterPro" id="IPR002110">
    <property type="entry name" value="Ankyrin_rpt"/>
</dbReference>
<evidence type="ECO:0000256" key="1">
    <source>
        <dbReference type="ARBA" id="ARBA00022737"/>
    </source>
</evidence>
<dbReference type="PANTHER" id="PTHR23206">
    <property type="entry name" value="MASK PROTEIN"/>
    <property type="match status" value="1"/>
</dbReference>
<dbReference type="PROSITE" id="PS50297">
    <property type="entry name" value="ANK_REP_REGION"/>
    <property type="match status" value="2"/>
</dbReference>
<dbReference type="Gene3D" id="1.25.40.20">
    <property type="entry name" value="Ankyrin repeat-containing domain"/>
    <property type="match status" value="4"/>
</dbReference>
<dbReference type="Pfam" id="PF12796">
    <property type="entry name" value="Ank_2"/>
    <property type="match status" value="3"/>
</dbReference>
<evidence type="ECO:0000313" key="5">
    <source>
        <dbReference type="Proteomes" id="UP000186817"/>
    </source>
</evidence>
<keyword evidence="5" id="KW-1185">Reference proteome</keyword>
<dbReference type="SMART" id="SM00248">
    <property type="entry name" value="ANK"/>
    <property type="match status" value="11"/>
</dbReference>
<dbReference type="EMBL" id="LSRX01001166">
    <property type="protein sequence ID" value="OLP82793.1"/>
    <property type="molecule type" value="Genomic_DNA"/>
</dbReference>
<dbReference type="AlphaFoldDB" id="A0A1Q9CIQ0"/>
<gene>
    <name evidence="4" type="primary">ANKRD17</name>
    <name evidence="4" type="ORF">AK812_SmicGene36524</name>
</gene>
<dbReference type="InterPro" id="IPR036770">
    <property type="entry name" value="Ankyrin_rpt-contain_sf"/>
</dbReference>
<evidence type="ECO:0000256" key="2">
    <source>
        <dbReference type="ARBA" id="ARBA00023043"/>
    </source>
</evidence>
<keyword evidence="2 3" id="KW-0040">ANK repeat</keyword>
<proteinExistence type="predicted"/>
<comment type="caution">
    <text evidence="4">The sequence shown here is derived from an EMBL/GenBank/DDBJ whole genome shotgun (WGS) entry which is preliminary data.</text>
</comment>
<dbReference type="SUPFAM" id="SSF48403">
    <property type="entry name" value="Ankyrin repeat"/>
    <property type="match status" value="2"/>
</dbReference>